<dbReference type="GO" id="GO:0006891">
    <property type="term" value="P:intra-Golgi vesicle-mediated transport"/>
    <property type="evidence" value="ECO:0007669"/>
    <property type="project" value="InterPro"/>
</dbReference>
<comment type="caution">
    <text evidence="3">The sequence shown here is derived from an EMBL/GenBank/DDBJ whole genome shotgun (WGS) entry which is preliminary data.</text>
</comment>
<feature type="compositionally biased region" description="Polar residues" evidence="1">
    <location>
        <begin position="392"/>
        <end position="402"/>
    </location>
</feature>
<dbReference type="EMBL" id="JAFEKC020000018">
    <property type="protein sequence ID" value="KAK0509344.1"/>
    <property type="molecule type" value="Genomic_DNA"/>
</dbReference>
<dbReference type="Proteomes" id="UP001166286">
    <property type="component" value="Unassembled WGS sequence"/>
</dbReference>
<reference evidence="3" key="1">
    <citation type="submission" date="2023-03" db="EMBL/GenBank/DDBJ databases">
        <title>Complete genome of Cladonia borealis.</title>
        <authorList>
            <person name="Park H."/>
        </authorList>
    </citation>
    <scope>NUCLEOTIDE SEQUENCE</scope>
    <source>
        <strain evidence="3">ANT050790</strain>
    </source>
</reference>
<dbReference type="InterPro" id="IPR055420">
    <property type="entry name" value="IgD3_Trs65"/>
</dbReference>
<feature type="domain" description="Trafficking protein particle complex II-specific subunit 65 IgD3" evidence="2">
    <location>
        <begin position="408"/>
        <end position="572"/>
    </location>
</feature>
<dbReference type="AlphaFoldDB" id="A0AA39QWQ8"/>
<organism evidence="3 4">
    <name type="scientific">Cladonia borealis</name>
    <dbReference type="NCBI Taxonomy" id="184061"/>
    <lineage>
        <taxon>Eukaryota</taxon>
        <taxon>Fungi</taxon>
        <taxon>Dikarya</taxon>
        <taxon>Ascomycota</taxon>
        <taxon>Pezizomycotina</taxon>
        <taxon>Lecanoromycetes</taxon>
        <taxon>OSLEUM clade</taxon>
        <taxon>Lecanoromycetidae</taxon>
        <taxon>Lecanorales</taxon>
        <taxon>Lecanorineae</taxon>
        <taxon>Cladoniaceae</taxon>
        <taxon>Cladonia</taxon>
    </lineage>
</organism>
<dbReference type="GO" id="GO:0005802">
    <property type="term" value="C:trans-Golgi network"/>
    <property type="evidence" value="ECO:0007669"/>
    <property type="project" value="TreeGrafter"/>
</dbReference>
<name>A0AA39QWQ8_9LECA</name>
<evidence type="ECO:0000259" key="2">
    <source>
        <dbReference type="Pfam" id="PF12735"/>
    </source>
</evidence>
<accession>A0AA39QWQ8</accession>
<keyword evidence="4" id="KW-1185">Reference proteome</keyword>
<dbReference type="Pfam" id="PF12735">
    <property type="entry name" value="IgD3_Trs65"/>
    <property type="match status" value="1"/>
</dbReference>
<proteinExistence type="predicted"/>
<sequence>MEDSKLEVLIPNDTEIDVRSVLTSGDGFDQADPASLIEQRSLLYFDENLPVYITLRTPYRDEAHLKSLIARHTVSLEVLAYGFQQRPPEGPDGSKESSPSRNEDVLWSGVIDSPEEPITIVGEEKESESGRYVLVIWKSAIPLCRPRMRLQSPMIVFKPSASLRPTKDGNCDKPRDPLLPSGVPGSINLLESLKGDPTLRGKVPRLPASRLSSIAPQSYDRAANDITLKINAQKAFKALPAISSRVRYSKSNSHTRGPSVIAVLDIETAPFSQESVKITEIYMQLSDGSTDQIGSHHTPTLPLTCHPKDNSVFLFSLTPNDSTPTTSARTLLINVHATVLASSICHPTIQMRWKTTVDFSTALNPTFGAPGQSMQRPRRPSSLSRTPAPATNLPNQPISAEPSTKPGGGANQSREQGPWLTDFGVSITFSAPKTVHVGHPFSWDVLVLNRSSKARQLVLTVIPKRKKGGHLPKTYSSSAVAAAVNSPNDTAAAVIDENILYAMQRNAIHEHAEIISLSTDVRVGLLPPSSCLSTEIKFLPLAKGYLKIDAVRVTDVAENEYIDVRDLPDIVAVG</sequence>
<feature type="region of interest" description="Disordered" evidence="1">
    <location>
        <begin position="84"/>
        <end position="108"/>
    </location>
</feature>
<dbReference type="PANTHER" id="PTHR28159">
    <property type="entry name" value="TRAFFICKING PROTEIN PARTICLE COMPLEX II-SPECIFIC SUBUNIT 65"/>
    <property type="match status" value="1"/>
</dbReference>
<feature type="region of interest" description="Disordered" evidence="1">
    <location>
        <begin position="364"/>
        <end position="417"/>
    </location>
</feature>
<gene>
    <name evidence="3" type="ORF">JMJ35_007738</name>
</gene>
<dbReference type="GO" id="GO:1990071">
    <property type="term" value="C:TRAPPII protein complex"/>
    <property type="evidence" value="ECO:0007669"/>
    <property type="project" value="InterPro"/>
</dbReference>
<evidence type="ECO:0000313" key="3">
    <source>
        <dbReference type="EMBL" id="KAK0509344.1"/>
    </source>
</evidence>
<evidence type="ECO:0000313" key="4">
    <source>
        <dbReference type="Proteomes" id="UP001166286"/>
    </source>
</evidence>
<protein>
    <recommendedName>
        <fullName evidence="2">Trafficking protein particle complex II-specific subunit 65 IgD3 domain-containing protein</fullName>
    </recommendedName>
</protein>
<evidence type="ECO:0000256" key="1">
    <source>
        <dbReference type="SAM" id="MobiDB-lite"/>
    </source>
</evidence>
<feature type="compositionally biased region" description="Low complexity" evidence="1">
    <location>
        <begin position="380"/>
        <end position="389"/>
    </location>
</feature>
<dbReference type="InterPro" id="IPR024662">
    <property type="entry name" value="Trs65"/>
</dbReference>
<dbReference type="PANTHER" id="PTHR28159:SF1">
    <property type="entry name" value="TRAFFICKING PROTEIN PARTICLE COMPLEX II-SPECIFIC SUBUNIT 65"/>
    <property type="match status" value="1"/>
</dbReference>